<evidence type="ECO:0000313" key="3">
    <source>
        <dbReference type="EMBL" id="WWD22667.1"/>
    </source>
</evidence>
<dbReference type="EMBL" id="CP144064">
    <property type="protein sequence ID" value="WWD22667.1"/>
    <property type="molecule type" value="Genomic_DNA"/>
</dbReference>
<dbReference type="InterPro" id="IPR050791">
    <property type="entry name" value="Aldo-Keto_reductase"/>
</dbReference>
<dbReference type="Proteomes" id="UP000322225">
    <property type="component" value="Chromosome 14"/>
</dbReference>
<dbReference type="GeneID" id="43587743"/>
<dbReference type="KEGG" id="ksn:43587743"/>
<dbReference type="SUPFAM" id="SSF51430">
    <property type="entry name" value="NAD(P)-linked oxidoreductase"/>
    <property type="match status" value="1"/>
</dbReference>
<reference evidence="3" key="2">
    <citation type="submission" date="2024-01" db="EMBL/GenBank/DDBJ databases">
        <title>Comparative genomics of Cryptococcus and Kwoniella reveals pathogenesis evolution and contrasting modes of karyotype evolution via chromosome fusion or intercentromeric recombination.</title>
        <authorList>
            <person name="Coelho M.A."/>
            <person name="David-Palma M."/>
            <person name="Shea T."/>
            <person name="Bowers K."/>
            <person name="McGinley-Smith S."/>
            <person name="Mohammad A.W."/>
            <person name="Gnirke A."/>
            <person name="Yurkov A.M."/>
            <person name="Nowrousian M."/>
            <person name="Sun S."/>
            <person name="Cuomo C.A."/>
            <person name="Heitman J."/>
        </authorList>
    </citation>
    <scope>NUCLEOTIDE SEQUENCE</scope>
    <source>
        <strain evidence="3">CBS 12478</strain>
    </source>
</reference>
<evidence type="ECO:0000259" key="2">
    <source>
        <dbReference type="Pfam" id="PF00248"/>
    </source>
</evidence>
<dbReference type="GO" id="GO:0005737">
    <property type="term" value="C:cytoplasm"/>
    <property type="evidence" value="ECO:0007669"/>
    <property type="project" value="TreeGrafter"/>
</dbReference>
<feature type="domain" description="NADP-dependent oxidoreductase" evidence="2">
    <location>
        <begin position="17"/>
        <end position="311"/>
    </location>
</feature>
<dbReference type="PANTHER" id="PTHR43625">
    <property type="entry name" value="AFLATOXIN B1 ALDEHYDE REDUCTASE"/>
    <property type="match status" value="1"/>
</dbReference>
<gene>
    <name evidence="3" type="ORF">CI109_107160</name>
</gene>
<keyword evidence="4" id="KW-1185">Reference proteome</keyword>
<dbReference type="InterPro" id="IPR023210">
    <property type="entry name" value="NADP_OxRdtase_dom"/>
</dbReference>
<protein>
    <recommendedName>
        <fullName evidence="2">NADP-dependent oxidoreductase domain-containing protein</fullName>
    </recommendedName>
</protein>
<evidence type="ECO:0000256" key="1">
    <source>
        <dbReference type="ARBA" id="ARBA00023002"/>
    </source>
</evidence>
<organism evidence="3 4">
    <name type="scientific">Kwoniella shandongensis</name>
    <dbReference type="NCBI Taxonomy" id="1734106"/>
    <lineage>
        <taxon>Eukaryota</taxon>
        <taxon>Fungi</taxon>
        <taxon>Dikarya</taxon>
        <taxon>Basidiomycota</taxon>
        <taxon>Agaricomycotina</taxon>
        <taxon>Tremellomycetes</taxon>
        <taxon>Tremellales</taxon>
        <taxon>Cryptococcaceae</taxon>
        <taxon>Kwoniella</taxon>
    </lineage>
</organism>
<reference evidence="3" key="1">
    <citation type="submission" date="2017-08" db="EMBL/GenBank/DDBJ databases">
        <authorList>
            <person name="Cuomo C."/>
            <person name="Billmyre B."/>
            <person name="Heitman J."/>
        </authorList>
    </citation>
    <scope>NUCLEOTIDE SEQUENCE</scope>
    <source>
        <strain evidence="3">CBS 12478</strain>
    </source>
</reference>
<dbReference type="AlphaFoldDB" id="A0A5M6C5Q4"/>
<name>A0A5M6C5Q4_9TREE</name>
<dbReference type="RefSeq" id="XP_031862030.1">
    <property type="nucleotide sequence ID" value="XM_032003617.1"/>
</dbReference>
<dbReference type="Gene3D" id="3.20.20.100">
    <property type="entry name" value="NADP-dependent oxidoreductase domain"/>
    <property type="match status" value="1"/>
</dbReference>
<dbReference type="GO" id="GO:0016491">
    <property type="term" value="F:oxidoreductase activity"/>
    <property type="evidence" value="ECO:0007669"/>
    <property type="project" value="UniProtKB-KW"/>
</dbReference>
<sequence>MSSIPTITVAGKQVGRVGYGLMQLSTDSANASNEQGSLAAMKAAADAGATCWSSASFYGPDYANIRLIAKFFAKYPEYKEKIVLVIKGGYDASTFSSRGKDIGHVRREIKEMQAILGDKSIDIFLLARLESSDAVEESFQNLVTLQKEGLFNEIGASEISAASLERASKITPISLIENEISLFAYSSEIRKVIAWSETHSVPIFAYSPLGRGMLTGALKKVDDIAEGNMLRMFPQFQGEAFESNVRLVEKLEEIAKSKGIQTGELALAWLTQLSDFIIPIPGSSKTSRVISNTQAINIKLSTSELAEIQTFLDTEGVKGDRYPGVFQKELMV</sequence>
<dbReference type="PANTHER" id="PTHR43625:SF78">
    <property type="entry name" value="PYRIDOXAL REDUCTASE-RELATED"/>
    <property type="match status" value="1"/>
</dbReference>
<evidence type="ECO:0000313" key="4">
    <source>
        <dbReference type="Proteomes" id="UP000322225"/>
    </source>
</evidence>
<dbReference type="Pfam" id="PF00248">
    <property type="entry name" value="Aldo_ket_red"/>
    <property type="match status" value="1"/>
</dbReference>
<proteinExistence type="predicted"/>
<keyword evidence="1" id="KW-0560">Oxidoreductase</keyword>
<dbReference type="InterPro" id="IPR036812">
    <property type="entry name" value="NAD(P)_OxRdtase_dom_sf"/>
</dbReference>
<accession>A0A5M6C5Q4</accession>
<dbReference type="OrthoDB" id="37537at2759"/>